<dbReference type="EMBL" id="CM007647">
    <property type="protein sequence ID" value="ONM07973.1"/>
    <property type="molecule type" value="Genomic_DNA"/>
</dbReference>
<gene>
    <name evidence="2" type="ORF">ZEAMMB73_Zm00001d033584</name>
</gene>
<proteinExistence type="predicted"/>
<feature type="region of interest" description="Disordered" evidence="1">
    <location>
        <begin position="51"/>
        <end position="82"/>
    </location>
</feature>
<feature type="compositionally biased region" description="Pro residues" evidence="1">
    <location>
        <begin position="118"/>
        <end position="131"/>
    </location>
</feature>
<sequence>SAQNFSVVSCLINVQRSILSSSILSATSTKVPDLRSPPPRTAWSSIRLHHGATASSSAPCPPGRRIPHPARCSAKAHHSASNSTTPFLRCWRFPHPARSTAQADGFTFKAHATQPASGSPPPTPLARGPPP</sequence>
<evidence type="ECO:0000256" key="1">
    <source>
        <dbReference type="SAM" id="MobiDB-lite"/>
    </source>
</evidence>
<feature type="region of interest" description="Disordered" evidence="1">
    <location>
        <begin position="101"/>
        <end position="131"/>
    </location>
</feature>
<reference evidence="2" key="1">
    <citation type="submission" date="2015-12" db="EMBL/GenBank/DDBJ databases">
        <title>Update maize B73 reference genome by single molecule sequencing technologies.</title>
        <authorList>
            <consortium name="Maize Genome Sequencing Project"/>
            <person name="Ware D."/>
        </authorList>
    </citation>
    <scope>NUCLEOTIDE SEQUENCE [LARGE SCALE GENOMIC DNA]</scope>
    <source>
        <tissue evidence="2">Seedling</tissue>
    </source>
</reference>
<protein>
    <submittedName>
        <fullName evidence="2">Uncharacterized protein</fullName>
    </submittedName>
</protein>
<organism evidence="2">
    <name type="scientific">Zea mays</name>
    <name type="common">Maize</name>
    <dbReference type="NCBI Taxonomy" id="4577"/>
    <lineage>
        <taxon>Eukaryota</taxon>
        <taxon>Viridiplantae</taxon>
        <taxon>Streptophyta</taxon>
        <taxon>Embryophyta</taxon>
        <taxon>Tracheophyta</taxon>
        <taxon>Spermatophyta</taxon>
        <taxon>Magnoliopsida</taxon>
        <taxon>Liliopsida</taxon>
        <taxon>Poales</taxon>
        <taxon>Poaceae</taxon>
        <taxon>PACMAD clade</taxon>
        <taxon>Panicoideae</taxon>
        <taxon>Andropogonodae</taxon>
        <taxon>Andropogoneae</taxon>
        <taxon>Tripsacinae</taxon>
        <taxon>Zea</taxon>
    </lineage>
</organism>
<feature type="non-terminal residue" evidence="2">
    <location>
        <position position="1"/>
    </location>
</feature>
<evidence type="ECO:0000313" key="2">
    <source>
        <dbReference type="EMBL" id="ONM07973.1"/>
    </source>
</evidence>
<dbReference type="AlphaFoldDB" id="A0A1D6L080"/>
<name>A0A1D6L080_MAIZE</name>
<accession>A0A1D6L080</accession>